<organism evidence="3 4">
    <name type="scientific">Phanerochaete sordida</name>
    <dbReference type="NCBI Taxonomy" id="48140"/>
    <lineage>
        <taxon>Eukaryota</taxon>
        <taxon>Fungi</taxon>
        <taxon>Dikarya</taxon>
        <taxon>Basidiomycota</taxon>
        <taxon>Agaricomycotina</taxon>
        <taxon>Agaricomycetes</taxon>
        <taxon>Polyporales</taxon>
        <taxon>Phanerochaetaceae</taxon>
        <taxon>Phanerochaete</taxon>
    </lineage>
</organism>
<sequence>MSLPLSGKVAIVTGSSRGIGASIARRLAVDGATVIVNYFGSAQAAEDLAQQINAEGKGKAVAIKADVSSISEGVRLVNQTVQQFGKLDLLVLNAGLMNNGALEDIDEKAFDDHFNINVKVPLFMVKEAAKHFKPGARVFFFSSSTTRFSGVPPNYAVYTATKGAVEQMTRVLAKDLGSKGINVNCIAPGPVDTELFRHGKPEQVIKFFENAHPQKRVPQPDEISPIVAFLSRDEAGWVNGQTIFVNGGFAV</sequence>
<accession>A0A9P3GAZ2</accession>
<evidence type="ECO:0000256" key="1">
    <source>
        <dbReference type="ARBA" id="ARBA00006484"/>
    </source>
</evidence>
<dbReference type="Proteomes" id="UP000703269">
    <property type="component" value="Unassembled WGS sequence"/>
</dbReference>
<gene>
    <name evidence="3" type="ORF">PsYK624_086060</name>
</gene>
<name>A0A9P3GAZ2_9APHY</name>
<dbReference type="PANTHER" id="PTHR48107:SF7">
    <property type="entry name" value="RE15974P"/>
    <property type="match status" value="1"/>
</dbReference>
<dbReference type="InterPro" id="IPR002347">
    <property type="entry name" value="SDR_fam"/>
</dbReference>
<reference evidence="3 4" key="1">
    <citation type="submission" date="2021-08" db="EMBL/GenBank/DDBJ databases">
        <title>Draft Genome Sequence of Phanerochaete sordida strain YK-624.</title>
        <authorList>
            <person name="Mori T."/>
            <person name="Dohra H."/>
            <person name="Suzuki T."/>
            <person name="Kawagishi H."/>
            <person name="Hirai H."/>
        </authorList>
    </citation>
    <scope>NUCLEOTIDE SEQUENCE [LARGE SCALE GENOMIC DNA]</scope>
    <source>
        <strain evidence="3 4">YK-624</strain>
    </source>
</reference>
<dbReference type="EMBL" id="BPQB01000026">
    <property type="protein sequence ID" value="GJE92452.1"/>
    <property type="molecule type" value="Genomic_DNA"/>
</dbReference>
<evidence type="ECO:0000313" key="3">
    <source>
        <dbReference type="EMBL" id="GJE92452.1"/>
    </source>
</evidence>
<dbReference type="SUPFAM" id="SSF51735">
    <property type="entry name" value="NAD(P)-binding Rossmann-fold domains"/>
    <property type="match status" value="1"/>
</dbReference>
<comment type="similarity">
    <text evidence="1">Belongs to the short-chain dehydrogenases/reductases (SDR) family.</text>
</comment>
<dbReference type="PRINTS" id="PR00081">
    <property type="entry name" value="GDHRDH"/>
</dbReference>
<dbReference type="FunFam" id="3.40.50.720:FF:000084">
    <property type="entry name" value="Short-chain dehydrogenase reductase"/>
    <property type="match status" value="1"/>
</dbReference>
<dbReference type="PANTHER" id="PTHR48107">
    <property type="entry name" value="NADPH-DEPENDENT ALDEHYDE REDUCTASE-LIKE PROTEIN, CHLOROPLASTIC-RELATED"/>
    <property type="match status" value="1"/>
</dbReference>
<proteinExistence type="inferred from homology"/>
<keyword evidence="4" id="KW-1185">Reference proteome</keyword>
<protein>
    <submittedName>
        <fullName evidence="3">NAD(P)-dependent dehydrogenase</fullName>
    </submittedName>
</protein>
<dbReference type="PRINTS" id="PR00080">
    <property type="entry name" value="SDRFAMILY"/>
</dbReference>
<dbReference type="GO" id="GO:0016614">
    <property type="term" value="F:oxidoreductase activity, acting on CH-OH group of donors"/>
    <property type="evidence" value="ECO:0007669"/>
    <property type="project" value="UniProtKB-ARBA"/>
</dbReference>
<evidence type="ECO:0000313" key="4">
    <source>
        <dbReference type="Proteomes" id="UP000703269"/>
    </source>
</evidence>
<evidence type="ECO:0000256" key="2">
    <source>
        <dbReference type="ARBA" id="ARBA00023002"/>
    </source>
</evidence>
<comment type="caution">
    <text evidence="3">The sequence shown here is derived from an EMBL/GenBank/DDBJ whole genome shotgun (WGS) entry which is preliminary data.</text>
</comment>
<dbReference type="AlphaFoldDB" id="A0A9P3GAZ2"/>
<dbReference type="Pfam" id="PF13561">
    <property type="entry name" value="adh_short_C2"/>
    <property type="match status" value="1"/>
</dbReference>
<keyword evidence="2" id="KW-0560">Oxidoreductase</keyword>
<dbReference type="OrthoDB" id="5327538at2759"/>
<dbReference type="Gene3D" id="3.40.50.720">
    <property type="entry name" value="NAD(P)-binding Rossmann-like Domain"/>
    <property type="match status" value="1"/>
</dbReference>
<dbReference type="InterPro" id="IPR036291">
    <property type="entry name" value="NAD(P)-bd_dom_sf"/>
</dbReference>